<dbReference type="PANTHER" id="PTHR33653:SF1">
    <property type="entry name" value="RIBONUCLEASE VAPC2"/>
    <property type="match status" value="1"/>
</dbReference>
<dbReference type="InterPro" id="IPR002716">
    <property type="entry name" value="PIN_dom"/>
</dbReference>
<evidence type="ECO:0000256" key="5">
    <source>
        <dbReference type="ARBA" id="ARBA00022801"/>
    </source>
</evidence>
<evidence type="ECO:0000256" key="2">
    <source>
        <dbReference type="ARBA" id="ARBA00022649"/>
    </source>
</evidence>
<gene>
    <name evidence="8" type="primary">vapC</name>
    <name evidence="10" type="ORF">U7230_08100</name>
</gene>
<dbReference type="RefSeq" id="WP_324715345.1">
    <property type="nucleotide sequence ID" value="NZ_CP141615.1"/>
</dbReference>
<dbReference type="InterPro" id="IPR050556">
    <property type="entry name" value="Type_II_TA_system_RNase"/>
</dbReference>
<dbReference type="PANTHER" id="PTHR33653">
    <property type="entry name" value="RIBONUCLEASE VAPC2"/>
    <property type="match status" value="1"/>
</dbReference>
<reference evidence="10 11" key="1">
    <citation type="journal article" date="2024" name="Front. Microbiol.">
        <title>Novel thermophilic genera Geochorda gen. nov. and Carboxydochorda gen. nov. from the deep terrestrial subsurface reveal the ecophysiological diversity in the class Limnochordia.</title>
        <authorList>
            <person name="Karnachuk O.V."/>
            <person name="Lukina A.P."/>
            <person name="Avakyan M.R."/>
            <person name="Kadnikov V.V."/>
            <person name="Begmatov S."/>
            <person name="Beletsky A.V."/>
            <person name="Vlasova K.G."/>
            <person name="Novikov A.A."/>
            <person name="Shcherbakova V.A."/>
            <person name="Mardanov A.V."/>
            <person name="Ravin N.V."/>
        </authorList>
    </citation>
    <scope>NUCLEOTIDE SEQUENCE [LARGE SCALE GENOMIC DNA]</scope>
    <source>
        <strain evidence="10 11">L945</strain>
    </source>
</reference>
<evidence type="ECO:0000256" key="3">
    <source>
        <dbReference type="ARBA" id="ARBA00022722"/>
    </source>
</evidence>
<comment type="cofactor">
    <cofactor evidence="1 8">
        <name>Mg(2+)</name>
        <dbReference type="ChEBI" id="CHEBI:18420"/>
    </cofactor>
</comment>
<dbReference type="Gene3D" id="3.40.50.1010">
    <property type="entry name" value="5'-nuclease"/>
    <property type="match status" value="1"/>
</dbReference>
<protein>
    <recommendedName>
        <fullName evidence="8">Ribonuclease VapC</fullName>
        <shortName evidence="8">RNase VapC</shortName>
        <ecNumber evidence="8">3.1.-.-</ecNumber>
    </recommendedName>
    <alternativeName>
        <fullName evidence="8">Toxin VapC</fullName>
    </alternativeName>
</protein>
<dbReference type="Pfam" id="PF01850">
    <property type="entry name" value="PIN"/>
    <property type="match status" value="1"/>
</dbReference>
<keyword evidence="6 8" id="KW-0460">Magnesium</keyword>
<dbReference type="Proteomes" id="UP001332192">
    <property type="component" value="Chromosome"/>
</dbReference>
<proteinExistence type="inferred from homology"/>
<comment type="caution">
    <text evidence="8">Lacks conserved residue(s) required for the propagation of feature annotation.</text>
</comment>
<dbReference type="SUPFAM" id="SSF88723">
    <property type="entry name" value="PIN domain-like"/>
    <property type="match status" value="1"/>
</dbReference>
<feature type="domain" description="PIN" evidence="9">
    <location>
        <begin position="13"/>
        <end position="129"/>
    </location>
</feature>
<dbReference type="InterPro" id="IPR029060">
    <property type="entry name" value="PIN-like_dom_sf"/>
</dbReference>
<evidence type="ECO:0000313" key="11">
    <source>
        <dbReference type="Proteomes" id="UP001332192"/>
    </source>
</evidence>
<evidence type="ECO:0000256" key="4">
    <source>
        <dbReference type="ARBA" id="ARBA00022723"/>
    </source>
</evidence>
<evidence type="ECO:0000259" key="9">
    <source>
        <dbReference type="Pfam" id="PF01850"/>
    </source>
</evidence>
<organism evidence="10 11">
    <name type="scientific">Carboxydichorda subterranea</name>
    <dbReference type="NCBI Taxonomy" id="3109565"/>
    <lineage>
        <taxon>Bacteria</taxon>
        <taxon>Bacillati</taxon>
        <taxon>Bacillota</taxon>
        <taxon>Limnochordia</taxon>
        <taxon>Limnochordales</taxon>
        <taxon>Geochordaceae</taxon>
        <taxon>Carboxydichorda</taxon>
    </lineage>
</organism>
<dbReference type="InterPro" id="IPR022907">
    <property type="entry name" value="VapC_family"/>
</dbReference>
<keyword evidence="5 8" id="KW-0378">Hydrolase</keyword>
<keyword evidence="8" id="KW-0800">Toxin</keyword>
<keyword evidence="2 8" id="KW-1277">Toxin-antitoxin system</keyword>
<evidence type="ECO:0000313" key="10">
    <source>
        <dbReference type="EMBL" id="WRP16072.1"/>
    </source>
</evidence>
<name>A0ABZ1BVB3_9FIRM</name>
<accession>A0ABZ1BVB3</accession>
<feature type="binding site" evidence="8">
    <location>
        <position position="16"/>
    </location>
    <ligand>
        <name>Mg(2+)</name>
        <dbReference type="ChEBI" id="CHEBI:18420"/>
    </ligand>
</feature>
<keyword evidence="3 8" id="KW-0540">Nuclease</keyword>
<dbReference type="EMBL" id="CP141615">
    <property type="protein sequence ID" value="WRP16072.1"/>
    <property type="molecule type" value="Genomic_DNA"/>
</dbReference>
<sequence>MKVDLRLPPPARVLVDTSVLVLHLRGDSTGEVLLSWAATLGIPLVSPLSVLEITQAMQPHEEPSTRSLIESLEEVPFDGKIAWQAGSILQRLRRRGITIHLPHAAIAASAMARQAAVLTHNARHFEHVEGLVVLDAMGVH</sequence>
<dbReference type="HAMAP" id="MF_00265">
    <property type="entry name" value="VapC_Nob1"/>
    <property type="match status" value="1"/>
</dbReference>
<comment type="function">
    <text evidence="8">Toxic component of a toxin-antitoxin (TA) system. An RNase.</text>
</comment>
<dbReference type="EC" id="3.1.-.-" evidence="8"/>
<evidence type="ECO:0000256" key="6">
    <source>
        <dbReference type="ARBA" id="ARBA00022842"/>
    </source>
</evidence>
<evidence type="ECO:0000256" key="1">
    <source>
        <dbReference type="ARBA" id="ARBA00001946"/>
    </source>
</evidence>
<evidence type="ECO:0000256" key="7">
    <source>
        <dbReference type="ARBA" id="ARBA00038093"/>
    </source>
</evidence>
<keyword evidence="11" id="KW-1185">Reference proteome</keyword>
<keyword evidence="4 8" id="KW-0479">Metal-binding</keyword>
<comment type="similarity">
    <text evidence="7 8">Belongs to the PINc/VapC protein family.</text>
</comment>
<evidence type="ECO:0000256" key="8">
    <source>
        <dbReference type="HAMAP-Rule" id="MF_00265"/>
    </source>
</evidence>